<reference evidence="2 3" key="1">
    <citation type="submission" date="2013-07" db="EMBL/GenBank/DDBJ databases">
        <title>Thioclava pacifica DSM 10166 Genome Sequencing.</title>
        <authorList>
            <person name="Lai Q."/>
            <person name="Shao Z."/>
        </authorList>
    </citation>
    <scope>NUCLEOTIDE SEQUENCE [LARGE SCALE GENOMIC DNA]</scope>
    <source>
        <strain evidence="2 3">DSM 10166</strain>
    </source>
</reference>
<sequence>MRFTRRFLAPATAIILSVGASGAHADEAFAEAYRSLLTAGKPAEAAQLASEALSASEGDQQARFALGAAQFLVAVENLGHGLYTYGMRTDYDTNFFGLGLTSLPFLRLPIPQNPNPEPASFEAINGLLMAFTDDLAIAEATLGKVSPEPFELTLDIGTIGLDFDRDGEVSPRESVSSLLSATARQIGQKPELIVDFDQSDAVWLQGYCHLLTAMANGVSGHDWSEAFNLTFHNVFPSADLVGGPLRAAEQETRDRIATFLDADGNPPRWPSFPQGTPWKERQEKTNAWRLSPEGDRYFEYSRLRQTLEGGEIADLIAFVHLFRWPVVDAERVASVRTHLLKMVELSRENWVRIGAETDDAREWVPNINQTGVFPNMRVTQMTRDGWTMFLDRFEAVLNGDLLIPHWRFPDQGVNVRRMFEEPQTLDPVLIMQGVAVLPYLEEGDMTGMGDVNAIFRLFDDGFFRYFIYFN</sequence>
<organism evidence="2 3">
    <name type="scientific">Thioclava pacifica DSM 10166</name>
    <dbReference type="NCBI Taxonomy" id="1353537"/>
    <lineage>
        <taxon>Bacteria</taxon>
        <taxon>Pseudomonadati</taxon>
        <taxon>Pseudomonadota</taxon>
        <taxon>Alphaproteobacteria</taxon>
        <taxon>Rhodobacterales</taxon>
        <taxon>Paracoccaceae</taxon>
        <taxon>Thioclava</taxon>
    </lineage>
</organism>
<keyword evidence="3" id="KW-1185">Reference proteome</keyword>
<dbReference type="STRING" id="1353537.TP2_04710"/>
<dbReference type="eggNOG" id="ENOG5030I9V">
    <property type="taxonomic scope" value="Bacteria"/>
</dbReference>
<keyword evidence="1" id="KW-0732">Signal</keyword>
<gene>
    <name evidence="2" type="ORF">TP2_04710</name>
</gene>
<dbReference type="OrthoDB" id="9815249at2"/>
<name>A0A074JY19_9RHOB</name>
<accession>A0A074JY19</accession>
<evidence type="ECO:0000313" key="2">
    <source>
        <dbReference type="EMBL" id="KEO54227.1"/>
    </source>
</evidence>
<evidence type="ECO:0000256" key="1">
    <source>
        <dbReference type="SAM" id="SignalP"/>
    </source>
</evidence>
<dbReference type="EMBL" id="AUND01000012">
    <property type="protein sequence ID" value="KEO54227.1"/>
    <property type="molecule type" value="Genomic_DNA"/>
</dbReference>
<dbReference type="RefSeq" id="WP_038075288.1">
    <property type="nucleotide sequence ID" value="NZ_AUND01000012.1"/>
</dbReference>
<proteinExistence type="predicted"/>
<feature type="signal peptide" evidence="1">
    <location>
        <begin position="1"/>
        <end position="25"/>
    </location>
</feature>
<dbReference type="AlphaFoldDB" id="A0A074JY19"/>
<comment type="caution">
    <text evidence="2">The sequence shown here is derived from an EMBL/GenBank/DDBJ whole genome shotgun (WGS) entry which is preliminary data.</text>
</comment>
<feature type="chain" id="PRO_5001696781" evidence="1">
    <location>
        <begin position="26"/>
        <end position="470"/>
    </location>
</feature>
<dbReference type="Proteomes" id="UP000027432">
    <property type="component" value="Unassembled WGS sequence"/>
</dbReference>
<protein>
    <submittedName>
        <fullName evidence="2">Uncharacterized protein</fullName>
    </submittedName>
</protein>
<evidence type="ECO:0000313" key="3">
    <source>
        <dbReference type="Proteomes" id="UP000027432"/>
    </source>
</evidence>